<dbReference type="InterPro" id="IPR013078">
    <property type="entry name" value="His_Pase_superF_clade-1"/>
</dbReference>
<dbReference type="Pfam" id="PF00300">
    <property type="entry name" value="His_Phos_1"/>
    <property type="match status" value="1"/>
</dbReference>
<dbReference type="OrthoDB" id="9810154at2"/>
<evidence type="ECO:0000259" key="1">
    <source>
        <dbReference type="PROSITE" id="PS51708"/>
    </source>
</evidence>
<dbReference type="Gene3D" id="1.40.20.10">
    <property type="entry name" value="CHAD domain"/>
    <property type="match status" value="1"/>
</dbReference>
<evidence type="ECO:0000313" key="3">
    <source>
        <dbReference type="Proteomes" id="UP000182975"/>
    </source>
</evidence>
<sequence>MDKILVLVRHGKAQTRNQDIPDEQRELTEAGRRALRAHMPLVARRLDFEGVVLEPAQIWTSPAERAVGTAEELLASLQNEGLPIEPEMRPCTSLLGQNEDMFLEELRNTSSRVVYAVGHNPMIEDIAERLTGVHLPFATGGMAAIRISWSAHAAVEQEPDTRLLWFVQGPEAKRWKTLIEMEHKLKSANETVHKRLISFLADPSDVETMHKFRVSIRTFRSLLAFVRPFQKKGQNASMQDDLREVVRLTSRLRELDVLYAELAEQEGIDQGLLSAVNIQRNDERGRVYRQLHGKKVRKRLSRVSAEVNRIEWKRQYSWGGLPAGIVQKRFNGMVSDIYARLGALHIEDAEETHTVRKRAKRVRYAATQFADMLTADAADVSVAMEEVQDSLGALCDARVNVEIVDDFPVVGLSESALRDLMEFYEKNRRFVLASTGGIEDAPRG</sequence>
<dbReference type="PROSITE" id="PS51708">
    <property type="entry name" value="CHAD"/>
    <property type="match status" value="1"/>
</dbReference>
<gene>
    <name evidence="2" type="ORF">SAMN02910314_01526</name>
</gene>
<feature type="domain" description="CHAD" evidence="1">
    <location>
        <begin position="171"/>
        <end position="444"/>
    </location>
</feature>
<dbReference type="AlphaFoldDB" id="A0A1H8TE25"/>
<accession>A0A1H8TE25</accession>
<dbReference type="Proteomes" id="UP000182975">
    <property type="component" value="Unassembled WGS sequence"/>
</dbReference>
<proteinExistence type="predicted"/>
<dbReference type="Pfam" id="PF05235">
    <property type="entry name" value="CHAD"/>
    <property type="match status" value="1"/>
</dbReference>
<dbReference type="InterPro" id="IPR029033">
    <property type="entry name" value="His_PPase_superfam"/>
</dbReference>
<name>A0A1H8TE25_9ACTN</name>
<organism evidence="2 3">
    <name type="scientific">Denitrobacterium detoxificans</name>
    <dbReference type="NCBI Taxonomy" id="79604"/>
    <lineage>
        <taxon>Bacteria</taxon>
        <taxon>Bacillati</taxon>
        <taxon>Actinomycetota</taxon>
        <taxon>Coriobacteriia</taxon>
        <taxon>Eggerthellales</taxon>
        <taxon>Eggerthellaceae</taxon>
        <taxon>Denitrobacterium</taxon>
    </lineage>
</organism>
<dbReference type="PANTHER" id="PTHR39339">
    <property type="entry name" value="SLR1444 PROTEIN"/>
    <property type="match status" value="1"/>
</dbReference>
<dbReference type="CDD" id="cd07067">
    <property type="entry name" value="HP_PGM_like"/>
    <property type="match status" value="1"/>
</dbReference>
<dbReference type="InterPro" id="IPR038186">
    <property type="entry name" value="CHAD_dom_sf"/>
</dbReference>
<evidence type="ECO:0000313" key="2">
    <source>
        <dbReference type="EMBL" id="SEO89360.1"/>
    </source>
</evidence>
<protein>
    <submittedName>
        <fullName evidence="2">Phosphohistidine phosphatase SixA</fullName>
    </submittedName>
</protein>
<dbReference type="Gene3D" id="3.40.50.1240">
    <property type="entry name" value="Phosphoglycerate mutase-like"/>
    <property type="match status" value="1"/>
</dbReference>
<dbReference type="SMART" id="SM00880">
    <property type="entry name" value="CHAD"/>
    <property type="match status" value="1"/>
</dbReference>
<dbReference type="InterPro" id="IPR007899">
    <property type="entry name" value="CHAD_dom"/>
</dbReference>
<dbReference type="EMBL" id="FOEC01000010">
    <property type="protein sequence ID" value="SEO89360.1"/>
    <property type="molecule type" value="Genomic_DNA"/>
</dbReference>
<dbReference type="PANTHER" id="PTHR39339:SF1">
    <property type="entry name" value="CHAD DOMAIN-CONTAINING PROTEIN"/>
    <property type="match status" value="1"/>
</dbReference>
<keyword evidence="3" id="KW-1185">Reference proteome</keyword>
<dbReference type="RefSeq" id="WP_066660635.1">
    <property type="nucleotide sequence ID" value="NZ_CP011402.1"/>
</dbReference>
<reference evidence="3" key="1">
    <citation type="submission" date="2016-10" db="EMBL/GenBank/DDBJ databases">
        <authorList>
            <person name="Varghese N."/>
        </authorList>
    </citation>
    <scope>NUCLEOTIDE SEQUENCE [LARGE SCALE GENOMIC DNA]</scope>
    <source>
        <strain evidence="3">DSM 21843</strain>
    </source>
</reference>
<dbReference type="SUPFAM" id="SSF53254">
    <property type="entry name" value="Phosphoglycerate mutase-like"/>
    <property type="match status" value="1"/>
</dbReference>